<feature type="domain" description="Type II secretion system protein GspF" evidence="8">
    <location>
        <begin position="146"/>
        <end position="270"/>
    </location>
</feature>
<evidence type="ECO:0000256" key="1">
    <source>
        <dbReference type="ARBA" id="ARBA00004651"/>
    </source>
</evidence>
<feature type="coiled-coil region" evidence="6">
    <location>
        <begin position="224"/>
        <end position="251"/>
    </location>
</feature>
<feature type="transmembrane region" description="Helical" evidence="7">
    <location>
        <begin position="287"/>
        <end position="305"/>
    </location>
</feature>
<feature type="transmembrane region" description="Helical" evidence="7">
    <location>
        <begin position="85"/>
        <end position="106"/>
    </location>
</feature>
<evidence type="ECO:0000256" key="2">
    <source>
        <dbReference type="ARBA" id="ARBA00022475"/>
    </source>
</evidence>
<evidence type="ECO:0000313" key="10">
    <source>
        <dbReference type="Proteomes" id="UP001304769"/>
    </source>
</evidence>
<comment type="subcellular location">
    <subcellularLocation>
        <location evidence="1">Cell membrane</location>
        <topology evidence="1">Multi-pass membrane protein</topology>
    </subcellularLocation>
</comment>
<evidence type="ECO:0000256" key="7">
    <source>
        <dbReference type="SAM" id="Phobius"/>
    </source>
</evidence>
<dbReference type="Proteomes" id="UP001304769">
    <property type="component" value="Unassembled WGS sequence"/>
</dbReference>
<feature type="transmembrane region" description="Helical" evidence="7">
    <location>
        <begin position="254"/>
        <end position="275"/>
    </location>
</feature>
<gene>
    <name evidence="9" type="ORF">SPF06_01710</name>
</gene>
<dbReference type="PANTHER" id="PTHR35007:SF1">
    <property type="entry name" value="PILUS ASSEMBLY PROTEIN"/>
    <property type="match status" value="1"/>
</dbReference>
<sequence length="313" mass="33796">MDSPITLALGLLCIYAALGVVLALVFKSRRIVPLSRRRPDAPSSVSTLTKVTESAVEAINKTLKGKQLRFIKADKFEQAGLKMRAADFVLICAAAFLMAGVVGFVIAGIGLGLLLAILAPAGMLFWLNLKASRRQAKFAEQLPDTLQMLAGSMRAGHSLMRAVDAASGDAEAPMSEELRRIVNETRIGRDLIDSLLDTAARMKSQDFQWTAQAIETQREIGGNLAEVLENVNETIRERAALVRQVQALSAEGRVSAYVLVGMPIVMLVILCLINPTYAPTFFGTVPGWLMLAGAAALLGVGSFWLSRLIKPKF</sequence>
<dbReference type="PANTHER" id="PTHR35007">
    <property type="entry name" value="INTEGRAL MEMBRANE PROTEIN-RELATED"/>
    <property type="match status" value="1"/>
</dbReference>
<evidence type="ECO:0000313" key="9">
    <source>
        <dbReference type="EMBL" id="MEA5453428.1"/>
    </source>
</evidence>
<keyword evidence="2" id="KW-1003">Cell membrane</keyword>
<evidence type="ECO:0000256" key="4">
    <source>
        <dbReference type="ARBA" id="ARBA00022989"/>
    </source>
</evidence>
<feature type="transmembrane region" description="Helical" evidence="7">
    <location>
        <begin position="112"/>
        <end position="129"/>
    </location>
</feature>
<dbReference type="RefSeq" id="WP_323277192.1">
    <property type="nucleotide sequence ID" value="NZ_JAYGGQ010000001.1"/>
</dbReference>
<evidence type="ECO:0000259" key="8">
    <source>
        <dbReference type="Pfam" id="PF00482"/>
    </source>
</evidence>
<comment type="caution">
    <text evidence="9">The sequence shown here is derived from an EMBL/GenBank/DDBJ whole genome shotgun (WGS) entry which is preliminary data.</text>
</comment>
<evidence type="ECO:0000256" key="3">
    <source>
        <dbReference type="ARBA" id="ARBA00022692"/>
    </source>
</evidence>
<proteinExistence type="predicted"/>
<evidence type="ECO:0000256" key="6">
    <source>
        <dbReference type="SAM" id="Coils"/>
    </source>
</evidence>
<feature type="transmembrane region" description="Helical" evidence="7">
    <location>
        <begin position="6"/>
        <end position="26"/>
    </location>
</feature>
<name>A0ABU5T1A4_9MICC</name>
<keyword evidence="4 7" id="KW-1133">Transmembrane helix</keyword>
<protein>
    <submittedName>
        <fullName evidence="9">Type II secretion system F family protein</fullName>
    </submittedName>
</protein>
<dbReference type="Gene3D" id="1.20.81.30">
    <property type="entry name" value="Type II secretion system (T2SS), domain F"/>
    <property type="match status" value="1"/>
</dbReference>
<evidence type="ECO:0000256" key="5">
    <source>
        <dbReference type="ARBA" id="ARBA00023136"/>
    </source>
</evidence>
<keyword evidence="10" id="KW-1185">Reference proteome</keyword>
<organism evidence="9 10">
    <name type="scientific">Sinomonas terricola</name>
    <dbReference type="NCBI Taxonomy" id="3110330"/>
    <lineage>
        <taxon>Bacteria</taxon>
        <taxon>Bacillati</taxon>
        <taxon>Actinomycetota</taxon>
        <taxon>Actinomycetes</taxon>
        <taxon>Micrococcales</taxon>
        <taxon>Micrococcaceae</taxon>
        <taxon>Sinomonas</taxon>
    </lineage>
</organism>
<dbReference type="InterPro" id="IPR018076">
    <property type="entry name" value="T2SS_GspF_dom"/>
</dbReference>
<keyword evidence="3 7" id="KW-0812">Transmembrane</keyword>
<accession>A0ABU5T1A4</accession>
<dbReference type="EMBL" id="JAYGGQ010000001">
    <property type="protein sequence ID" value="MEA5453428.1"/>
    <property type="molecule type" value="Genomic_DNA"/>
</dbReference>
<keyword evidence="6" id="KW-0175">Coiled coil</keyword>
<keyword evidence="5 7" id="KW-0472">Membrane</keyword>
<reference evidence="9 10" key="1">
    <citation type="submission" date="2023-12" db="EMBL/GenBank/DDBJ databases">
        <title>Sinomonas terricola sp. nov, isolated from litchi orchard soil in Guangdong, PR China.</title>
        <authorList>
            <person name="Jiaxin W."/>
            <person name="Yang Z."/>
            <person name="Honghui Z."/>
        </authorList>
    </citation>
    <scope>NUCLEOTIDE SEQUENCE [LARGE SCALE GENOMIC DNA]</scope>
    <source>
        <strain evidence="9 10">JGH33</strain>
    </source>
</reference>
<dbReference type="Pfam" id="PF00482">
    <property type="entry name" value="T2SSF"/>
    <property type="match status" value="1"/>
</dbReference>
<dbReference type="InterPro" id="IPR042094">
    <property type="entry name" value="T2SS_GspF_sf"/>
</dbReference>